<gene>
    <name evidence="2" type="ORF">THASP1DRAFT_5167</name>
</gene>
<dbReference type="Gene3D" id="3.30.1370.110">
    <property type="match status" value="1"/>
</dbReference>
<organism evidence="2 3">
    <name type="scientific">Thamnocephalis sphaerospora</name>
    <dbReference type="NCBI Taxonomy" id="78915"/>
    <lineage>
        <taxon>Eukaryota</taxon>
        <taxon>Fungi</taxon>
        <taxon>Fungi incertae sedis</taxon>
        <taxon>Zoopagomycota</taxon>
        <taxon>Zoopagomycotina</taxon>
        <taxon>Zoopagomycetes</taxon>
        <taxon>Zoopagales</taxon>
        <taxon>Sigmoideomycetaceae</taxon>
        <taxon>Thamnocephalis</taxon>
    </lineage>
</organism>
<keyword evidence="3" id="KW-1185">Reference proteome</keyword>
<name>A0A4P9XK15_9FUNG</name>
<feature type="domain" description="Smr" evidence="1">
    <location>
        <begin position="69"/>
        <end position="126"/>
    </location>
</feature>
<dbReference type="InterPro" id="IPR002625">
    <property type="entry name" value="Smr_dom"/>
</dbReference>
<feature type="non-terminal residue" evidence="2">
    <location>
        <position position="126"/>
    </location>
</feature>
<protein>
    <recommendedName>
        <fullName evidence="1">Smr domain-containing protein</fullName>
    </recommendedName>
</protein>
<dbReference type="Pfam" id="PF01713">
    <property type="entry name" value="Smr"/>
    <property type="match status" value="1"/>
</dbReference>
<proteinExistence type="predicted"/>
<dbReference type="SUPFAM" id="SSF160443">
    <property type="entry name" value="SMR domain-like"/>
    <property type="match status" value="1"/>
</dbReference>
<accession>A0A4P9XK15</accession>
<dbReference type="InterPro" id="IPR036063">
    <property type="entry name" value="Smr_dom_sf"/>
</dbReference>
<dbReference type="OrthoDB" id="3231855at2759"/>
<sequence>YRTKATEHYRMRSGYLQRAREAYLRGKYSMAKRFSLLGQGHNAEMAKYHRMAAEEIFAARNQSRYQAIIDLHGLHTDEAIEFLDTHLWRLHDEGKTRAFVFSGAGRHSIGRAKLLPAVIDYLEAEG</sequence>
<dbReference type="InterPro" id="IPR013899">
    <property type="entry name" value="DUF1771"/>
</dbReference>
<reference evidence="3" key="1">
    <citation type="journal article" date="2018" name="Nat. Microbiol.">
        <title>Leveraging single-cell genomics to expand the fungal tree of life.</title>
        <authorList>
            <person name="Ahrendt S.R."/>
            <person name="Quandt C.A."/>
            <person name="Ciobanu D."/>
            <person name="Clum A."/>
            <person name="Salamov A."/>
            <person name="Andreopoulos B."/>
            <person name="Cheng J.F."/>
            <person name="Woyke T."/>
            <person name="Pelin A."/>
            <person name="Henrissat B."/>
            <person name="Reynolds N.K."/>
            <person name="Benny G.L."/>
            <person name="Smith M.E."/>
            <person name="James T.Y."/>
            <person name="Grigoriev I.V."/>
        </authorList>
    </citation>
    <scope>NUCLEOTIDE SEQUENCE [LARGE SCALE GENOMIC DNA]</scope>
    <source>
        <strain evidence="3">RSA 1356</strain>
    </source>
</reference>
<dbReference type="Proteomes" id="UP000271241">
    <property type="component" value="Unassembled WGS sequence"/>
</dbReference>
<evidence type="ECO:0000313" key="2">
    <source>
        <dbReference type="EMBL" id="RKP06134.1"/>
    </source>
</evidence>
<dbReference type="STRING" id="78915.A0A4P9XK15"/>
<dbReference type="PANTHER" id="PTHR46651">
    <property type="entry name" value="POLYADENYLATE-BINDING PROTEIN-INTERACTING PROTEIN 7"/>
    <property type="match status" value="1"/>
</dbReference>
<evidence type="ECO:0000313" key="3">
    <source>
        <dbReference type="Proteomes" id="UP000271241"/>
    </source>
</evidence>
<dbReference type="EMBL" id="KZ992946">
    <property type="protein sequence ID" value="RKP06134.1"/>
    <property type="molecule type" value="Genomic_DNA"/>
</dbReference>
<dbReference type="Pfam" id="PF08590">
    <property type="entry name" value="DUF1771"/>
    <property type="match status" value="1"/>
</dbReference>
<dbReference type="AlphaFoldDB" id="A0A4P9XK15"/>
<evidence type="ECO:0000259" key="1">
    <source>
        <dbReference type="PROSITE" id="PS50828"/>
    </source>
</evidence>
<dbReference type="SMART" id="SM01162">
    <property type="entry name" value="DUF1771"/>
    <property type="match status" value="1"/>
</dbReference>
<feature type="non-terminal residue" evidence="2">
    <location>
        <position position="1"/>
    </location>
</feature>
<dbReference type="InterPro" id="IPR053242">
    <property type="entry name" value="PAM2-like_domain"/>
</dbReference>
<dbReference type="PANTHER" id="PTHR46651:SF1">
    <property type="entry name" value="SMALL MUTS RELATED FAMILY PROTEIN"/>
    <property type="match status" value="1"/>
</dbReference>
<dbReference type="PROSITE" id="PS50828">
    <property type="entry name" value="SMR"/>
    <property type="match status" value="1"/>
</dbReference>